<feature type="compositionally biased region" description="Polar residues" evidence="1">
    <location>
        <begin position="58"/>
        <end position="68"/>
    </location>
</feature>
<keyword evidence="2" id="KW-0732">Signal</keyword>
<feature type="chain" id="PRO_5040363799" description="ER membrane protein complex subunit 10" evidence="2">
    <location>
        <begin position="21"/>
        <end position="304"/>
    </location>
</feature>
<gene>
    <name evidence="3" type="ORF">BG011_008951</name>
</gene>
<dbReference type="OrthoDB" id="1894652at2759"/>
<sequence>MKLNTFILALTLAASVQVLAEEITLGVYHKLSGHETYEKRGEIRFDADEWFSYKQQREQPTPSSTGASKQKHQRQQQQQQKQKLPPIEYHNIELTPSASMTLAEEFILNVQAPIIPREPEEEPQEKTTDENGIMESQEEFDQRVTDWKSQQEELEDEDLSLKTPGSYGFYQIQLRDDSRKWDAMSSIKSCLLLASDFQEEITLHLDQNREVFAFDYYTGAYKCEDEHKKEFPLTSLDHFKNVKVDVATGHAGPKARYVRAQAVKMDETGNPAVEKSFLQKYWMYIVPALVIMMFTGGEPEKTAA</sequence>
<feature type="compositionally biased region" description="Basic and acidic residues" evidence="1">
    <location>
        <begin position="140"/>
        <end position="151"/>
    </location>
</feature>
<feature type="signal peptide" evidence="2">
    <location>
        <begin position="1"/>
        <end position="20"/>
    </location>
</feature>
<dbReference type="Proteomes" id="UP000726737">
    <property type="component" value="Unassembled WGS sequence"/>
</dbReference>
<dbReference type="AlphaFoldDB" id="A0A9P6U7S8"/>
<dbReference type="PANTHER" id="PTHR39219:SF1">
    <property type="entry name" value="ER MEMBRANE PROTEIN COMPLEX SUBUNIT 10"/>
    <property type="match status" value="1"/>
</dbReference>
<proteinExistence type="predicted"/>
<accession>A0A9P6U7S8</accession>
<keyword evidence="4" id="KW-1185">Reference proteome</keyword>
<feature type="region of interest" description="Disordered" evidence="1">
    <location>
        <begin position="54"/>
        <end position="88"/>
    </location>
</feature>
<dbReference type="Pfam" id="PF21203">
    <property type="entry name" value="ECM10"/>
    <property type="match status" value="1"/>
</dbReference>
<dbReference type="PANTHER" id="PTHR39219">
    <property type="entry name" value="ER MEMBRANE PROTEIN COMPLEX SUBUNIT 10"/>
    <property type="match status" value="1"/>
</dbReference>
<name>A0A9P6U7S8_9FUNG</name>
<dbReference type="CDD" id="cd22209">
    <property type="entry name" value="EMC10"/>
    <property type="match status" value="1"/>
</dbReference>
<reference evidence="3" key="1">
    <citation type="journal article" date="2020" name="Fungal Divers.">
        <title>Resolving the Mortierellaceae phylogeny through synthesis of multi-gene phylogenetics and phylogenomics.</title>
        <authorList>
            <person name="Vandepol N."/>
            <person name="Liber J."/>
            <person name="Desiro A."/>
            <person name="Na H."/>
            <person name="Kennedy M."/>
            <person name="Barry K."/>
            <person name="Grigoriev I.V."/>
            <person name="Miller A.N."/>
            <person name="O'Donnell K."/>
            <person name="Stajich J.E."/>
            <person name="Bonito G."/>
        </authorList>
    </citation>
    <scope>NUCLEOTIDE SEQUENCE</scope>
    <source>
        <strain evidence="3">KOD948</strain>
    </source>
</reference>
<evidence type="ECO:0000313" key="4">
    <source>
        <dbReference type="Proteomes" id="UP000726737"/>
    </source>
</evidence>
<dbReference type="EMBL" id="JAAAJA010000077">
    <property type="protein sequence ID" value="KAG0263322.1"/>
    <property type="molecule type" value="Genomic_DNA"/>
</dbReference>
<organism evidence="3 4">
    <name type="scientific">Mortierella polycephala</name>
    <dbReference type="NCBI Taxonomy" id="41804"/>
    <lineage>
        <taxon>Eukaryota</taxon>
        <taxon>Fungi</taxon>
        <taxon>Fungi incertae sedis</taxon>
        <taxon>Mucoromycota</taxon>
        <taxon>Mortierellomycotina</taxon>
        <taxon>Mortierellomycetes</taxon>
        <taxon>Mortierellales</taxon>
        <taxon>Mortierellaceae</taxon>
        <taxon>Mortierella</taxon>
    </lineage>
</organism>
<evidence type="ECO:0000256" key="2">
    <source>
        <dbReference type="SAM" id="SignalP"/>
    </source>
</evidence>
<evidence type="ECO:0008006" key="5">
    <source>
        <dbReference type="Google" id="ProtNLM"/>
    </source>
</evidence>
<comment type="caution">
    <text evidence="3">The sequence shown here is derived from an EMBL/GenBank/DDBJ whole genome shotgun (WGS) entry which is preliminary data.</text>
</comment>
<protein>
    <recommendedName>
        <fullName evidence="5">ER membrane protein complex subunit 10</fullName>
    </recommendedName>
</protein>
<evidence type="ECO:0000313" key="3">
    <source>
        <dbReference type="EMBL" id="KAG0263322.1"/>
    </source>
</evidence>
<evidence type="ECO:0000256" key="1">
    <source>
        <dbReference type="SAM" id="MobiDB-lite"/>
    </source>
</evidence>
<feature type="region of interest" description="Disordered" evidence="1">
    <location>
        <begin position="116"/>
        <end position="158"/>
    </location>
</feature>